<evidence type="ECO:0000313" key="2">
    <source>
        <dbReference type="EMBL" id="OGY29174.1"/>
    </source>
</evidence>
<comment type="caution">
    <text evidence="2">The sequence shown here is derived from an EMBL/GenBank/DDBJ whole genome shotgun (WGS) entry which is preliminary data.</text>
</comment>
<sequence>MNKLKINLSWLPLRPGAWEVDWLKLVDLNYILAPNAGSSFRYYSQFVILFSLFLVGSVFISFWRRRFKIVNPPKFHFLNRLLVYLFSFGLTGLILLFMRFENAKLLSSRIVFILAIISFLIWGGRLAYEYLRKLPLLEKSYQTQLLKQKYLPRRRAKKS</sequence>
<dbReference type="EMBL" id="MHCX01000033">
    <property type="protein sequence ID" value="OGY29174.1"/>
    <property type="molecule type" value="Genomic_DNA"/>
</dbReference>
<keyword evidence="1" id="KW-0812">Transmembrane</keyword>
<evidence type="ECO:0000313" key="3">
    <source>
        <dbReference type="Proteomes" id="UP000177821"/>
    </source>
</evidence>
<evidence type="ECO:0000256" key="1">
    <source>
        <dbReference type="SAM" id="Phobius"/>
    </source>
</evidence>
<feature type="transmembrane region" description="Helical" evidence="1">
    <location>
        <begin position="106"/>
        <end position="128"/>
    </location>
</feature>
<keyword evidence="1" id="KW-0472">Membrane</keyword>
<accession>A0A1G1WNB2</accession>
<keyword evidence="1" id="KW-1133">Transmembrane helix</keyword>
<gene>
    <name evidence="2" type="ORF">A3J50_02480</name>
</gene>
<proteinExistence type="predicted"/>
<name>A0A1G1WNB2_9BACT</name>
<dbReference type="AlphaFoldDB" id="A0A1G1WNB2"/>
<dbReference type="Proteomes" id="UP000177821">
    <property type="component" value="Unassembled WGS sequence"/>
</dbReference>
<reference evidence="2 3" key="1">
    <citation type="journal article" date="2016" name="Nat. Commun.">
        <title>Thousands of microbial genomes shed light on interconnected biogeochemical processes in an aquifer system.</title>
        <authorList>
            <person name="Anantharaman K."/>
            <person name="Brown C.T."/>
            <person name="Hug L.A."/>
            <person name="Sharon I."/>
            <person name="Castelle C.J."/>
            <person name="Probst A.J."/>
            <person name="Thomas B.C."/>
            <person name="Singh A."/>
            <person name="Wilkins M.J."/>
            <person name="Karaoz U."/>
            <person name="Brodie E.L."/>
            <person name="Williams K.H."/>
            <person name="Hubbard S.S."/>
            <person name="Banfield J.F."/>
        </authorList>
    </citation>
    <scope>NUCLEOTIDE SEQUENCE [LARGE SCALE GENOMIC DNA]</scope>
</reference>
<feature type="transmembrane region" description="Helical" evidence="1">
    <location>
        <begin position="42"/>
        <end position="60"/>
    </location>
</feature>
<organism evidence="2 3">
    <name type="scientific">Candidatus Woykebacteria bacterium RIFCSPHIGHO2_02_FULL_43_16b</name>
    <dbReference type="NCBI Taxonomy" id="1802601"/>
    <lineage>
        <taxon>Bacteria</taxon>
        <taxon>Candidatus Woykeibacteriota</taxon>
    </lineage>
</organism>
<protein>
    <submittedName>
        <fullName evidence="2">Uncharacterized protein</fullName>
    </submittedName>
</protein>
<feature type="transmembrane region" description="Helical" evidence="1">
    <location>
        <begin position="81"/>
        <end position="100"/>
    </location>
</feature>